<dbReference type="InterPro" id="IPR010982">
    <property type="entry name" value="Lambda_DNA-bd_dom_sf"/>
</dbReference>
<dbReference type="RefSeq" id="WP_185061488.1">
    <property type="nucleotide sequence ID" value="NZ_BAABJP010000008.1"/>
</dbReference>
<proteinExistence type="predicted"/>
<reference evidence="3" key="1">
    <citation type="journal article" date="2019" name="Int. J. Syst. Evol. Microbiol.">
        <title>The Global Catalogue of Microorganisms (GCM) 10K type strain sequencing project: providing services to taxonomists for standard genome sequencing and annotation.</title>
        <authorList>
            <consortium name="The Broad Institute Genomics Platform"/>
            <consortium name="The Broad Institute Genome Sequencing Center for Infectious Disease"/>
            <person name="Wu L."/>
            <person name="Ma J."/>
        </authorList>
    </citation>
    <scope>NUCLEOTIDE SEQUENCE [LARGE SCALE GENOMIC DNA]</scope>
    <source>
        <strain evidence="3">JCM 18303</strain>
    </source>
</reference>
<dbReference type="Pfam" id="PF13560">
    <property type="entry name" value="HTH_31"/>
    <property type="match status" value="1"/>
</dbReference>
<protein>
    <submittedName>
        <fullName evidence="2">Helix-turn-helix transcriptional regulator</fullName>
    </submittedName>
</protein>
<evidence type="ECO:0000313" key="3">
    <source>
        <dbReference type="Proteomes" id="UP001428817"/>
    </source>
</evidence>
<keyword evidence="3" id="KW-1185">Reference proteome</keyword>
<dbReference type="Pfam" id="PF19054">
    <property type="entry name" value="DUF5753"/>
    <property type="match status" value="1"/>
</dbReference>
<comment type="caution">
    <text evidence="2">The sequence shown here is derived from an EMBL/GenBank/DDBJ whole genome shotgun (WGS) entry which is preliminary data.</text>
</comment>
<dbReference type="InterPro" id="IPR001387">
    <property type="entry name" value="Cro/C1-type_HTH"/>
</dbReference>
<dbReference type="Proteomes" id="UP001428817">
    <property type="component" value="Unassembled WGS sequence"/>
</dbReference>
<dbReference type="InterPro" id="IPR043917">
    <property type="entry name" value="DUF5753"/>
</dbReference>
<dbReference type="EMBL" id="BAABJP010000008">
    <property type="protein sequence ID" value="GAA5154828.1"/>
    <property type="molecule type" value="Genomic_DNA"/>
</dbReference>
<dbReference type="CDD" id="cd00093">
    <property type="entry name" value="HTH_XRE"/>
    <property type="match status" value="1"/>
</dbReference>
<dbReference type="Gene3D" id="1.10.260.40">
    <property type="entry name" value="lambda repressor-like DNA-binding domains"/>
    <property type="match status" value="1"/>
</dbReference>
<evidence type="ECO:0000313" key="2">
    <source>
        <dbReference type="EMBL" id="GAA5154828.1"/>
    </source>
</evidence>
<dbReference type="SMART" id="SM00530">
    <property type="entry name" value="HTH_XRE"/>
    <property type="match status" value="1"/>
</dbReference>
<name>A0ABP9Q3R5_9PSEU</name>
<feature type="domain" description="HTH cro/C1-type" evidence="1">
    <location>
        <begin position="22"/>
        <end position="76"/>
    </location>
</feature>
<accession>A0ABP9Q3R5</accession>
<dbReference type="PROSITE" id="PS50943">
    <property type="entry name" value="HTH_CROC1"/>
    <property type="match status" value="1"/>
</dbReference>
<evidence type="ECO:0000259" key="1">
    <source>
        <dbReference type="PROSITE" id="PS50943"/>
    </source>
</evidence>
<dbReference type="SUPFAM" id="SSF47413">
    <property type="entry name" value="lambda repressor-like DNA-binding domains"/>
    <property type="match status" value="1"/>
</dbReference>
<organism evidence="2 3">
    <name type="scientific">Pseudonocardia eucalypti</name>
    <dbReference type="NCBI Taxonomy" id="648755"/>
    <lineage>
        <taxon>Bacteria</taxon>
        <taxon>Bacillati</taxon>
        <taxon>Actinomycetota</taxon>
        <taxon>Actinomycetes</taxon>
        <taxon>Pseudonocardiales</taxon>
        <taxon>Pseudonocardiaceae</taxon>
        <taxon>Pseudonocardia</taxon>
    </lineage>
</organism>
<gene>
    <name evidence="2" type="ORF">GCM10023321_27310</name>
</gene>
<sequence length="289" mass="32395">MGTSASSSPTALRWYIALELGRLRRQAGLTLQQVAQRLGTSTSHVGHLEKGRNLPARAELEVLLDFYQLGDRIPSFAELLESARTGKDWWLSFEGVAPPWFDLFLGLESSAAQIESYDSHVIPGLFQTPAYNEAVIRAEDPDLTDSEIARRIELRQARQGVLTREPDPPSVWSILDESILYGAADSPSIMREQLEHLDKMTRLPNVNVLILRMSTRPHAGSNGTFKILSLPDLIGAPAVAYTDGMVHGTYYEDSDAVLRYRNALTRLHNMAVSPEESQKWIRRRAEELK</sequence>